<dbReference type="Gene3D" id="1.10.287.1490">
    <property type="match status" value="1"/>
</dbReference>
<sequence length="563" mass="62538">MTAGYILVFVILILGGVIATVSDRLGTKVGKARLSLFKLRPRDTAVVVTVMAGSILSATTLGILFATSKPLRTGVFRIDEIQKRLNNARRELNQATQEKNLVETELAQARAAQSKVKANLEEINRSLQAANAEQAQTQAKLNSLRTQLNSVEAAKSKTEKQLSEVEVAKSQTESQLMSVEAAKSQTESQLKMVETARATTKSQLDRTESQLNTVSTQKTNLGSEIAQLQGERQQLIEQRERVKTQIAQRDQEIAKREGEIAKRDKEIAKRNELIAQRDQEIAQRVQNLADRDRTIVDRDKVISEREELLETLAEQQTQLEQQQALLQQQVQVLERDFQAIREGTVAIRRGQILAAGVVNIVDPALASRAIDRLLQEANKTTVGLMQPQNNSVKEQVVQITNTEIEQLINQIKDGQDYVVRIVAGANYLREEKRIKVFAEAEINRVVFRAGDLIAGISVDPVTSTDEQVRQQLQQLIEACQFRARLIGVVGGRVQVADNRIETLAGFVDRLQQYDKPLDVQAIATDVTYIAGPLKIDLVALQNGVVVFRTGQQPPGGPDVKVKQ</sequence>
<feature type="coiled-coil region" evidence="1">
    <location>
        <begin position="218"/>
        <end position="252"/>
    </location>
</feature>
<comment type="caution">
    <text evidence="3">The sequence shown here is derived from an EMBL/GenBank/DDBJ whole genome shotgun (WGS) entry which is preliminary data.</text>
</comment>
<evidence type="ECO:0000256" key="1">
    <source>
        <dbReference type="SAM" id="Coils"/>
    </source>
</evidence>
<name>A0A2G4EZD7_9CYAN</name>
<feature type="coiled-coil region" evidence="1">
    <location>
        <begin position="78"/>
        <end position="175"/>
    </location>
</feature>
<dbReference type="Proteomes" id="UP000226442">
    <property type="component" value="Unassembled WGS sequence"/>
</dbReference>
<protein>
    <submittedName>
        <fullName evidence="3">DUF3084 domain-containing protein</fullName>
    </submittedName>
</protein>
<dbReference type="RefSeq" id="WP_096831780.1">
    <property type="nucleotide sequence ID" value="NZ_NXIB02000074.1"/>
</dbReference>
<accession>A0A2G4EZD7</accession>
<dbReference type="SUPFAM" id="SSF57997">
    <property type="entry name" value="Tropomyosin"/>
    <property type="match status" value="1"/>
</dbReference>
<evidence type="ECO:0000313" key="4">
    <source>
        <dbReference type="Proteomes" id="UP000226442"/>
    </source>
</evidence>
<feature type="transmembrane region" description="Helical" evidence="2">
    <location>
        <begin position="45"/>
        <end position="66"/>
    </location>
</feature>
<dbReference type="InterPro" id="IPR021435">
    <property type="entry name" value="DUF3084"/>
</dbReference>
<keyword evidence="2" id="KW-1133">Transmembrane helix</keyword>
<keyword evidence="2" id="KW-0812">Transmembrane</keyword>
<keyword evidence="1" id="KW-0175">Coiled coil</keyword>
<dbReference type="EMBL" id="NXIB02000074">
    <property type="protein sequence ID" value="PHX54872.1"/>
    <property type="molecule type" value="Genomic_DNA"/>
</dbReference>
<proteinExistence type="predicted"/>
<reference evidence="3" key="1">
    <citation type="submission" date="2017-10" db="EMBL/GenBank/DDBJ databases">
        <title>Draft genome sequence of the planktic cyanobacteria Tychonema bourrellyi isolated from alpine lentic freshwater.</title>
        <authorList>
            <person name="Tett A."/>
            <person name="Armanini F."/>
            <person name="Asnicar F."/>
            <person name="Boscaini A."/>
            <person name="Pasolli E."/>
            <person name="Zolfo M."/>
            <person name="Donati C."/>
            <person name="Salmaso N."/>
            <person name="Segata N."/>
        </authorList>
    </citation>
    <scope>NUCLEOTIDE SEQUENCE</scope>
    <source>
        <strain evidence="3">FEM_GT703</strain>
    </source>
</reference>
<gene>
    <name evidence="3" type="ORF">CP500_013625</name>
</gene>
<feature type="transmembrane region" description="Helical" evidence="2">
    <location>
        <begin position="6"/>
        <end position="25"/>
    </location>
</feature>
<keyword evidence="2" id="KW-0472">Membrane</keyword>
<dbReference type="AlphaFoldDB" id="A0A2G4EZD7"/>
<evidence type="ECO:0000313" key="3">
    <source>
        <dbReference type="EMBL" id="PHX54872.1"/>
    </source>
</evidence>
<dbReference type="Pfam" id="PF11283">
    <property type="entry name" value="DUF3084"/>
    <property type="match status" value="1"/>
</dbReference>
<dbReference type="OrthoDB" id="9812848at2"/>
<evidence type="ECO:0000256" key="2">
    <source>
        <dbReference type="SAM" id="Phobius"/>
    </source>
</evidence>
<organism evidence="3 4">
    <name type="scientific">Tychonema bourrellyi FEM_GT703</name>
    <dbReference type="NCBI Taxonomy" id="2040638"/>
    <lineage>
        <taxon>Bacteria</taxon>
        <taxon>Bacillati</taxon>
        <taxon>Cyanobacteriota</taxon>
        <taxon>Cyanophyceae</taxon>
        <taxon>Oscillatoriophycideae</taxon>
        <taxon>Oscillatoriales</taxon>
        <taxon>Microcoleaceae</taxon>
        <taxon>Tychonema</taxon>
    </lineage>
</organism>
<keyword evidence="4" id="KW-1185">Reference proteome</keyword>
<feature type="coiled-coil region" evidence="1">
    <location>
        <begin position="298"/>
        <end position="336"/>
    </location>
</feature>